<gene>
    <name evidence="1" type="ORF">L195_g035948</name>
</gene>
<organism evidence="1 2">
    <name type="scientific">Trifolium pratense</name>
    <name type="common">Red clover</name>
    <dbReference type="NCBI Taxonomy" id="57577"/>
    <lineage>
        <taxon>Eukaryota</taxon>
        <taxon>Viridiplantae</taxon>
        <taxon>Streptophyta</taxon>
        <taxon>Embryophyta</taxon>
        <taxon>Tracheophyta</taxon>
        <taxon>Spermatophyta</taxon>
        <taxon>Magnoliopsida</taxon>
        <taxon>eudicotyledons</taxon>
        <taxon>Gunneridae</taxon>
        <taxon>Pentapetalae</taxon>
        <taxon>rosids</taxon>
        <taxon>fabids</taxon>
        <taxon>Fabales</taxon>
        <taxon>Fabaceae</taxon>
        <taxon>Papilionoideae</taxon>
        <taxon>50 kb inversion clade</taxon>
        <taxon>NPAAA clade</taxon>
        <taxon>Hologalegina</taxon>
        <taxon>IRL clade</taxon>
        <taxon>Trifolieae</taxon>
        <taxon>Trifolium</taxon>
    </lineage>
</organism>
<dbReference type="Proteomes" id="UP000236291">
    <property type="component" value="Unassembled WGS sequence"/>
</dbReference>
<dbReference type="AlphaFoldDB" id="A0A2K3LN52"/>
<protein>
    <submittedName>
        <fullName evidence="1">Uncharacterized protein</fullName>
    </submittedName>
</protein>
<reference evidence="1 2" key="2">
    <citation type="journal article" date="2017" name="Front. Plant Sci.">
        <title>Gene Classification and Mining of Molecular Markers Useful in Red Clover (Trifolium pratense) Breeding.</title>
        <authorList>
            <person name="Istvanek J."/>
            <person name="Dluhosova J."/>
            <person name="Dluhos P."/>
            <person name="Patkova L."/>
            <person name="Nedelnik J."/>
            <person name="Repkova J."/>
        </authorList>
    </citation>
    <scope>NUCLEOTIDE SEQUENCE [LARGE SCALE GENOMIC DNA]</scope>
    <source>
        <strain evidence="2">cv. Tatra</strain>
        <tissue evidence="1">Young leaves</tissue>
    </source>
</reference>
<evidence type="ECO:0000313" key="1">
    <source>
        <dbReference type="EMBL" id="PNX79956.1"/>
    </source>
</evidence>
<reference evidence="1 2" key="1">
    <citation type="journal article" date="2014" name="Am. J. Bot.">
        <title>Genome assembly and annotation for red clover (Trifolium pratense; Fabaceae).</title>
        <authorList>
            <person name="Istvanek J."/>
            <person name="Jaros M."/>
            <person name="Krenek A."/>
            <person name="Repkova J."/>
        </authorList>
    </citation>
    <scope>NUCLEOTIDE SEQUENCE [LARGE SCALE GENOMIC DNA]</scope>
    <source>
        <strain evidence="2">cv. Tatra</strain>
        <tissue evidence="1">Young leaves</tissue>
    </source>
</reference>
<name>A0A2K3LN52_TRIPR</name>
<comment type="caution">
    <text evidence="1">The sequence shown here is derived from an EMBL/GenBank/DDBJ whole genome shotgun (WGS) entry which is preliminary data.</text>
</comment>
<dbReference type="EMBL" id="ASHM01036976">
    <property type="protein sequence ID" value="PNX79956.1"/>
    <property type="molecule type" value="Genomic_DNA"/>
</dbReference>
<proteinExistence type="predicted"/>
<feature type="non-terminal residue" evidence="1">
    <location>
        <position position="1"/>
    </location>
</feature>
<dbReference type="STRING" id="57577.A0A2K3LN52"/>
<evidence type="ECO:0000313" key="2">
    <source>
        <dbReference type="Proteomes" id="UP000236291"/>
    </source>
</evidence>
<sequence length="100" mass="11373">PYLELRKIVGGFDGSLVATLDSKISEKIVKNKLNFSEIEEINNFVAHLVAGDDDDAAKELQRKLCEFEKLFGDISKEVDHLFDDVMSQRSKLIDGFRLKK</sequence>
<accession>A0A2K3LN52</accession>